<dbReference type="EMBL" id="FSRQ01000001">
    <property type="protein sequence ID" value="SIN97172.1"/>
    <property type="molecule type" value="Genomic_DNA"/>
</dbReference>
<name>A0A1N6FPM0_9FLAO</name>
<dbReference type="InterPro" id="IPR036388">
    <property type="entry name" value="WH-like_DNA-bd_sf"/>
</dbReference>
<dbReference type="STRING" id="59733.SAMN05421769_1486"/>
<organism evidence="5 6">
    <name type="scientific">Chryseobacterium scophthalmum</name>
    <dbReference type="NCBI Taxonomy" id="59733"/>
    <lineage>
        <taxon>Bacteria</taxon>
        <taxon>Pseudomonadati</taxon>
        <taxon>Bacteroidota</taxon>
        <taxon>Flavobacteriia</taxon>
        <taxon>Flavobacteriales</taxon>
        <taxon>Weeksellaceae</taxon>
        <taxon>Chryseobacterium group</taxon>
        <taxon>Chryseobacterium</taxon>
    </lineage>
</organism>
<proteinExistence type="predicted"/>
<dbReference type="InterPro" id="IPR011991">
    <property type="entry name" value="ArsR-like_HTH"/>
</dbReference>
<dbReference type="InterPro" id="IPR036390">
    <property type="entry name" value="WH_DNA-bd_sf"/>
</dbReference>
<reference evidence="6" key="1">
    <citation type="submission" date="2016-12" db="EMBL/GenBank/DDBJ databases">
        <authorList>
            <person name="Varghese N."/>
            <person name="Submissions S."/>
        </authorList>
    </citation>
    <scope>NUCLEOTIDE SEQUENCE [LARGE SCALE GENOMIC DNA]</scope>
    <source>
        <strain evidence="6">DSM 16779</strain>
    </source>
</reference>
<dbReference type="Proteomes" id="UP000184782">
    <property type="component" value="Unassembled WGS sequence"/>
</dbReference>
<dbReference type="InterPro" id="IPR001845">
    <property type="entry name" value="HTH_ArsR_DNA-bd_dom"/>
</dbReference>
<dbReference type="PROSITE" id="PS50987">
    <property type="entry name" value="HTH_ARSR_2"/>
    <property type="match status" value="1"/>
</dbReference>
<dbReference type="InterPro" id="IPR051011">
    <property type="entry name" value="Metal_resp_trans_reg"/>
</dbReference>
<evidence type="ECO:0000256" key="1">
    <source>
        <dbReference type="ARBA" id="ARBA00023015"/>
    </source>
</evidence>
<keyword evidence="2 5" id="KW-0238">DNA-binding</keyword>
<dbReference type="GO" id="GO:0003700">
    <property type="term" value="F:DNA-binding transcription factor activity"/>
    <property type="evidence" value="ECO:0007669"/>
    <property type="project" value="InterPro"/>
</dbReference>
<dbReference type="SMART" id="SM00418">
    <property type="entry name" value="HTH_ARSR"/>
    <property type="match status" value="1"/>
</dbReference>
<dbReference type="AlphaFoldDB" id="A0A1N6FPM0"/>
<gene>
    <name evidence="5" type="ORF">SAMN05421769_1486</name>
</gene>
<accession>A0A1N6FPM0</accession>
<evidence type="ECO:0000313" key="5">
    <source>
        <dbReference type="EMBL" id="SIN97172.1"/>
    </source>
</evidence>
<evidence type="ECO:0000256" key="3">
    <source>
        <dbReference type="ARBA" id="ARBA00023163"/>
    </source>
</evidence>
<dbReference type="GO" id="GO:0003677">
    <property type="term" value="F:DNA binding"/>
    <property type="evidence" value="ECO:0007669"/>
    <property type="project" value="UniProtKB-KW"/>
</dbReference>
<dbReference type="Gene3D" id="1.10.10.10">
    <property type="entry name" value="Winged helix-like DNA-binding domain superfamily/Winged helix DNA-binding domain"/>
    <property type="match status" value="1"/>
</dbReference>
<dbReference type="RefSeq" id="WP_074229639.1">
    <property type="nucleotide sequence ID" value="NZ_FSRQ01000001.1"/>
</dbReference>
<dbReference type="PANTHER" id="PTHR43132:SF2">
    <property type="entry name" value="ARSENICAL RESISTANCE OPERON REPRESSOR ARSR-RELATED"/>
    <property type="match status" value="1"/>
</dbReference>
<dbReference type="CDD" id="cd00090">
    <property type="entry name" value="HTH_ARSR"/>
    <property type="match status" value="1"/>
</dbReference>
<dbReference type="PRINTS" id="PR00778">
    <property type="entry name" value="HTHARSR"/>
</dbReference>
<dbReference type="NCBIfam" id="NF033788">
    <property type="entry name" value="HTH_metalloreg"/>
    <property type="match status" value="1"/>
</dbReference>
<evidence type="ECO:0000256" key="2">
    <source>
        <dbReference type="ARBA" id="ARBA00023125"/>
    </source>
</evidence>
<dbReference type="Pfam" id="PF01022">
    <property type="entry name" value="HTH_5"/>
    <property type="match status" value="1"/>
</dbReference>
<dbReference type="SUPFAM" id="SSF46785">
    <property type="entry name" value="Winged helix' DNA-binding domain"/>
    <property type="match status" value="1"/>
</dbReference>
<evidence type="ECO:0000259" key="4">
    <source>
        <dbReference type="PROSITE" id="PS50987"/>
    </source>
</evidence>
<keyword evidence="1" id="KW-0805">Transcription regulation</keyword>
<feature type="domain" description="HTH arsR-type" evidence="4">
    <location>
        <begin position="26"/>
        <end position="121"/>
    </location>
</feature>
<dbReference type="OrthoDB" id="9794330at2"/>
<dbReference type="PANTHER" id="PTHR43132">
    <property type="entry name" value="ARSENICAL RESISTANCE OPERON REPRESSOR ARSR-RELATED"/>
    <property type="match status" value="1"/>
</dbReference>
<evidence type="ECO:0000313" key="6">
    <source>
        <dbReference type="Proteomes" id="UP000184782"/>
    </source>
</evidence>
<protein>
    <submittedName>
        <fullName evidence="5">DNA-binding transcriptional regulator, ArsR family</fullName>
    </submittedName>
</protein>
<keyword evidence="3" id="KW-0804">Transcription</keyword>
<keyword evidence="6" id="KW-1185">Reference proteome</keyword>
<sequence length="126" mass="14352">MGKTKSCIRIFADQTQIEQCREKLQSNAQAFNQLSSLLALAGNEVRLKIMFLLEEEDELCPCDLADIMGMSVPAISQHLRKMKDGDVIEARRSGQTIFYSLKAEHLRLLHPFFKIIINNKSKKELA</sequence>